<dbReference type="SUPFAM" id="SSF48452">
    <property type="entry name" value="TPR-like"/>
    <property type="match status" value="1"/>
</dbReference>
<sequence>MKSVLITVLLVSILGGGLRTISQVNEYAATAAKAYNNQQYQEAIVAYEYLLNDLEVKDDQIRLNLAHAYYNDNRLTQALEQYRLLADHQAMHLRSVVHLQLGNIATKQKKYKQALALYKQALIAEPENEAARYNYELLKKFLDLNPDMAELPEEQTPEPEQAQADSTTLPPPAQEEPQPGKKPDAKGEQEEETEQPQPDEKGQQQEGGSTSKPNEQTPQQQDKEQATGKSPGDTEGLNQDSQFDPKQQERSGSSENISEADIRAQTQRARLQKANISPERAKLLLDAMRNAEMQYIQQLPKKATKKPDRSKPDW</sequence>
<feature type="repeat" description="TPR" evidence="3">
    <location>
        <begin position="95"/>
        <end position="128"/>
    </location>
</feature>
<feature type="region of interest" description="Disordered" evidence="4">
    <location>
        <begin position="151"/>
        <end position="276"/>
    </location>
</feature>
<dbReference type="RefSeq" id="WP_219877430.1">
    <property type="nucleotide sequence ID" value="NZ_JAHYXK010000007.1"/>
</dbReference>
<gene>
    <name evidence="5" type="ORF">K0O23_10815</name>
</gene>
<feature type="compositionally biased region" description="Polar residues" evidence="4">
    <location>
        <begin position="236"/>
        <end position="257"/>
    </location>
</feature>
<dbReference type="PROSITE" id="PS50005">
    <property type="entry name" value="TPR"/>
    <property type="match status" value="1"/>
</dbReference>
<name>A0ABS7CVN6_9BACT</name>
<dbReference type="Proteomes" id="UP000813018">
    <property type="component" value="Unassembled WGS sequence"/>
</dbReference>
<protein>
    <submittedName>
        <fullName evidence="5">Aerotolerance protein</fullName>
    </submittedName>
</protein>
<evidence type="ECO:0000256" key="3">
    <source>
        <dbReference type="PROSITE-ProRule" id="PRU00339"/>
    </source>
</evidence>
<dbReference type="Pfam" id="PF07719">
    <property type="entry name" value="TPR_2"/>
    <property type="match status" value="1"/>
</dbReference>
<feature type="compositionally biased region" description="Polar residues" evidence="4">
    <location>
        <begin position="204"/>
        <end position="220"/>
    </location>
</feature>
<evidence type="ECO:0000256" key="4">
    <source>
        <dbReference type="SAM" id="MobiDB-lite"/>
    </source>
</evidence>
<dbReference type="EMBL" id="JAHYXK010000007">
    <property type="protein sequence ID" value="MBW7467562.1"/>
    <property type="molecule type" value="Genomic_DNA"/>
</dbReference>
<accession>A0ABS7CVN6</accession>
<feature type="compositionally biased region" description="Basic and acidic residues" evidence="4">
    <location>
        <begin position="178"/>
        <end position="188"/>
    </location>
</feature>
<keyword evidence="1" id="KW-0677">Repeat</keyword>
<evidence type="ECO:0000313" key="5">
    <source>
        <dbReference type="EMBL" id="MBW7467562.1"/>
    </source>
</evidence>
<organism evidence="5 6">
    <name type="scientific">Pontibacter aydingkolensis</name>
    <dbReference type="NCBI Taxonomy" id="1911536"/>
    <lineage>
        <taxon>Bacteria</taxon>
        <taxon>Pseudomonadati</taxon>
        <taxon>Bacteroidota</taxon>
        <taxon>Cytophagia</taxon>
        <taxon>Cytophagales</taxon>
        <taxon>Hymenobacteraceae</taxon>
        <taxon>Pontibacter</taxon>
    </lineage>
</organism>
<dbReference type="SMART" id="SM00028">
    <property type="entry name" value="TPR"/>
    <property type="match status" value="2"/>
</dbReference>
<comment type="caution">
    <text evidence="5">The sequence shown here is derived from an EMBL/GenBank/DDBJ whole genome shotgun (WGS) entry which is preliminary data.</text>
</comment>
<reference evidence="5 6" key="1">
    <citation type="journal article" date="2016" name="Int. J. Syst. Evol. Microbiol.">
        <title>Pontibacter aydingkolensis sp. nov., isolated from soil of a salt lake.</title>
        <authorList>
            <person name="Osman G."/>
            <person name="Zhang T."/>
            <person name="Lou K."/>
            <person name="Gao Y."/>
            <person name="Chang W."/>
            <person name="Lin Q."/>
            <person name="Yang H.M."/>
            <person name="Huo X.D."/>
            <person name="Wang N."/>
        </authorList>
    </citation>
    <scope>NUCLEOTIDE SEQUENCE [LARGE SCALE GENOMIC DNA]</scope>
    <source>
        <strain evidence="5 6">KACC 19255</strain>
    </source>
</reference>
<keyword evidence="2 3" id="KW-0802">TPR repeat</keyword>
<dbReference type="InterPro" id="IPR011990">
    <property type="entry name" value="TPR-like_helical_dom_sf"/>
</dbReference>
<dbReference type="InterPro" id="IPR013105">
    <property type="entry name" value="TPR_2"/>
</dbReference>
<evidence type="ECO:0000256" key="1">
    <source>
        <dbReference type="ARBA" id="ARBA00022737"/>
    </source>
</evidence>
<evidence type="ECO:0000256" key="2">
    <source>
        <dbReference type="ARBA" id="ARBA00022803"/>
    </source>
</evidence>
<keyword evidence="6" id="KW-1185">Reference proteome</keyword>
<dbReference type="Gene3D" id="1.25.40.10">
    <property type="entry name" value="Tetratricopeptide repeat domain"/>
    <property type="match status" value="1"/>
</dbReference>
<dbReference type="InterPro" id="IPR019734">
    <property type="entry name" value="TPR_rpt"/>
</dbReference>
<evidence type="ECO:0000313" key="6">
    <source>
        <dbReference type="Proteomes" id="UP000813018"/>
    </source>
</evidence>
<proteinExistence type="predicted"/>